<gene>
    <name evidence="7" type="ORF">CEUTPL_LOCUS1360</name>
</gene>
<evidence type="ECO:0000256" key="2">
    <source>
        <dbReference type="ARBA" id="ARBA00022692"/>
    </source>
</evidence>
<sequence length="174" mass="19335">MLCEGLYLHTVLVWAFISQSNLLAWMNIVGWGIPLITTIIYVPVRAMLGEGDEIKMCWIKDFRYDIIQQVPVAATIGLNLVFLINIVRVVVIKLRRGPANDGQGGGASRSTLQALRATLLLVPLLGLNFLLTPFRPQGGSQWEYVYDIVSAVTTSLQETFDVKKPEAMKILCNS</sequence>
<feature type="transmembrane region" description="Helical" evidence="5">
    <location>
        <begin position="28"/>
        <end position="48"/>
    </location>
</feature>
<evidence type="ECO:0000256" key="4">
    <source>
        <dbReference type="ARBA" id="ARBA00023136"/>
    </source>
</evidence>
<keyword evidence="4 5" id="KW-0472">Membrane</keyword>
<dbReference type="AlphaFoldDB" id="A0A9N9MA97"/>
<evidence type="ECO:0000256" key="3">
    <source>
        <dbReference type="ARBA" id="ARBA00022989"/>
    </source>
</evidence>
<protein>
    <recommendedName>
        <fullName evidence="6">G-protein coupled receptors family 2 profile 2 domain-containing protein</fullName>
    </recommendedName>
</protein>
<accession>A0A9N9MA97</accession>
<keyword evidence="3 5" id="KW-1133">Transmembrane helix</keyword>
<dbReference type="Pfam" id="PF00002">
    <property type="entry name" value="7tm_2"/>
    <property type="match status" value="1"/>
</dbReference>
<dbReference type="EMBL" id="OU892277">
    <property type="protein sequence ID" value="CAG9760637.1"/>
    <property type="molecule type" value="Genomic_DNA"/>
</dbReference>
<dbReference type="PRINTS" id="PR00249">
    <property type="entry name" value="GPCRSECRETIN"/>
</dbReference>
<dbReference type="PROSITE" id="PS50261">
    <property type="entry name" value="G_PROTEIN_RECEP_F2_4"/>
    <property type="match status" value="1"/>
</dbReference>
<dbReference type="GO" id="GO:0008528">
    <property type="term" value="F:G protein-coupled peptide receptor activity"/>
    <property type="evidence" value="ECO:0007669"/>
    <property type="project" value="TreeGrafter"/>
</dbReference>
<proteinExistence type="predicted"/>
<dbReference type="InterPro" id="IPR050332">
    <property type="entry name" value="GPCR_2"/>
</dbReference>
<keyword evidence="8" id="KW-1185">Reference proteome</keyword>
<evidence type="ECO:0000313" key="8">
    <source>
        <dbReference type="Proteomes" id="UP001152799"/>
    </source>
</evidence>
<comment type="subcellular location">
    <subcellularLocation>
        <location evidence="1">Membrane</location>
        <topology evidence="1">Multi-pass membrane protein</topology>
    </subcellularLocation>
</comment>
<dbReference type="PANTHER" id="PTHR45620:SF32">
    <property type="entry name" value="DIURETIC HORMONE 31 RECEPTOR, ISOFORM C"/>
    <property type="match status" value="1"/>
</dbReference>
<keyword evidence="2 5" id="KW-0812">Transmembrane</keyword>
<feature type="transmembrane region" description="Helical" evidence="5">
    <location>
        <begin position="111"/>
        <end position="131"/>
    </location>
</feature>
<dbReference type="GO" id="GO:0007188">
    <property type="term" value="P:adenylate cyclase-modulating G protein-coupled receptor signaling pathway"/>
    <property type="evidence" value="ECO:0007669"/>
    <property type="project" value="TreeGrafter"/>
</dbReference>
<feature type="transmembrane region" description="Helical" evidence="5">
    <location>
        <begin position="69"/>
        <end position="91"/>
    </location>
</feature>
<dbReference type="GO" id="GO:0005886">
    <property type="term" value="C:plasma membrane"/>
    <property type="evidence" value="ECO:0007669"/>
    <property type="project" value="TreeGrafter"/>
</dbReference>
<dbReference type="PANTHER" id="PTHR45620">
    <property type="entry name" value="PDF RECEPTOR-LIKE PROTEIN-RELATED"/>
    <property type="match status" value="1"/>
</dbReference>
<dbReference type="InterPro" id="IPR017981">
    <property type="entry name" value="GPCR_2-like_7TM"/>
</dbReference>
<dbReference type="Proteomes" id="UP001152799">
    <property type="component" value="Chromosome 1"/>
</dbReference>
<dbReference type="GO" id="GO:0007166">
    <property type="term" value="P:cell surface receptor signaling pathway"/>
    <property type="evidence" value="ECO:0007669"/>
    <property type="project" value="InterPro"/>
</dbReference>
<organism evidence="7 8">
    <name type="scientific">Ceutorhynchus assimilis</name>
    <name type="common">cabbage seed weevil</name>
    <dbReference type="NCBI Taxonomy" id="467358"/>
    <lineage>
        <taxon>Eukaryota</taxon>
        <taxon>Metazoa</taxon>
        <taxon>Ecdysozoa</taxon>
        <taxon>Arthropoda</taxon>
        <taxon>Hexapoda</taxon>
        <taxon>Insecta</taxon>
        <taxon>Pterygota</taxon>
        <taxon>Neoptera</taxon>
        <taxon>Endopterygota</taxon>
        <taxon>Coleoptera</taxon>
        <taxon>Polyphaga</taxon>
        <taxon>Cucujiformia</taxon>
        <taxon>Curculionidae</taxon>
        <taxon>Ceutorhynchinae</taxon>
        <taxon>Ceutorhynchus</taxon>
    </lineage>
</organism>
<evidence type="ECO:0000259" key="6">
    <source>
        <dbReference type="PROSITE" id="PS50261"/>
    </source>
</evidence>
<name>A0A9N9MA97_9CUCU</name>
<evidence type="ECO:0000256" key="1">
    <source>
        <dbReference type="ARBA" id="ARBA00004141"/>
    </source>
</evidence>
<feature type="domain" description="G-protein coupled receptors family 2 profile 2" evidence="6">
    <location>
        <begin position="1"/>
        <end position="160"/>
    </location>
</feature>
<dbReference type="InterPro" id="IPR000832">
    <property type="entry name" value="GPCR_2_secretin-like"/>
</dbReference>
<evidence type="ECO:0000256" key="5">
    <source>
        <dbReference type="SAM" id="Phobius"/>
    </source>
</evidence>
<evidence type="ECO:0000313" key="7">
    <source>
        <dbReference type="EMBL" id="CAG9760637.1"/>
    </source>
</evidence>
<reference evidence="7" key="1">
    <citation type="submission" date="2022-01" db="EMBL/GenBank/DDBJ databases">
        <authorList>
            <person name="King R."/>
        </authorList>
    </citation>
    <scope>NUCLEOTIDE SEQUENCE</scope>
</reference>
<dbReference type="Gene3D" id="1.20.1070.10">
    <property type="entry name" value="Rhodopsin 7-helix transmembrane proteins"/>
    <property type="match status" value="1"/>
</dbReference>
<dbReference type="OrthoDB" id="6160250at2759"/>